<dbReference type="PIRSF" id="PIRSF037225">
    <property type="entry name" value="UCP037225"/>
    <property type="match status" value="1"/>
</dbReference>
<dbReference type="InterPro" id="IPR025990">
    <property type="entry name" value="zinc_ribbon_bacterial"/>
</dbReference>
<dbReference type="AlphaFoldDB" id="A0A3N4W3C2"/>
<dbReference type="EMBL" id="RKQN01000002">
    <property type="protein sequence ID" value="RPE79694.1"/>
    <property type="molecule type" value="Genomic_DNA"/>
</dbReference>
<dbReference type="RefSeq" id="WP_123769881.1">
    <property type="nucleotide sequence ID" value="NZ_RKQN01000002.1"/>
</dbReference>
<dbReference type="InterPro" id="IPR017143">
    <property type="entry name" value="UCP037225"/>
</dbReference>
<sequence length="62" mass="6717">MLPSIRVACPYCGEPLELRVDVSAGAQRYVEDCAVCCRPVVVQAEADEAGGAHVRVRREDEA</sequence>
<dbReference type="Proteomes" id="UP000269708">
    <property type="component" value="Unassembled WGS sequence"/>
</dbReference>
<evidence type="ECO:0000313" key="2">
    <source>
        <dbReference type="Proteomes" id="UP000269708"/>
    </source>
</evidence>
<proteinExistence type="predicted"/>
<comment type="caution">
    <text evidence="1">The sequence shown here is derived from an EMBL/GenBank/DDBJ whole genome shotgun (WGS) entry which is preliminary data.</text>
</comment>
<evidence type="ECO:0000313" key="1">
    <source>
        <dbReference type="EMBL" id="RPE79694.1"/>
    </source>
</evidence>
<gene>
    <name evidence="1" type="ORF">EDC50_1518</name>
</gene>
<name>A0A3N4W3C2_9GAMM</name>
<keyword evidence="2" id="KW-1185">Reference proteome</keyword>
<dbReference type="Pfam" id="PF14255">
    <property type="entry name" value="Zn_ribbon_21"/>
    <property type="match status" value="1"/>
</dbReference>
<dbReference type="OrthoDB" id="9814566at2"/>
<reference evidence="1 2" key="1">
    <citation type="submission" date="2018-11" db="EMBL/GenBank/DDBJ databases">
        <title>Genomic Encyclopedia of Type Strains, Phase IV (KMG-IV): sequencing the most valuable type-strain genomes for metagenomic binning, comparative biology and taxonomic classification.</title>
        <authorList>
            <person name="Goeker M."/>
        </authorList>
    </citation>
    <scope>NUCLEOTIDE SEQUENCE [LARGE SCALE GENOMIC DNA]</scope>
    <source>
        <strain evidence="1 2">DSM 25623</strain>
    </source>
</reference>
<protein>
    <submittedName>
        <fullName evidence="1">Cysteine-rich CPXCG protein</fullName>
    </submittedName>
</protein>
<organism evidence="1 2">
    <name type="scientific">Vulcaniibacterium tengchongense</name>
    <dbReference type="NCBI Taxonomy" id="1273429"/>
    <lineage>
        <taxon>Bacteria</taxon>
        <taxon>Pseudomonadati</taxon>
        <taxon>Pseudomonadota</taxon>
        <taxon>Gammaproteobacteria</taxon>
        <taxon>Lysobacterales</taxon>
        <taxon>Lysobacteraceae</taxon>
        <taxon>Vulcaniibacterium</taxon>
    </lineage>
</organism>
<accession>A0A3N4W3C2</accession>